<dbReference type="Gene3D" id="3.40.50.1820">
    <property type="entry name" value="alpha/beta hydrolase"/>
    <property type="match status" value="2"/>
</dbReference>
<evidence type="ECO:0000256" key="1">
    <source>
        <dbReference type="SAM" id="MobiDB-lite"/>
    </source>
</evidence>
<dbReference type="PANTHER" id="PTHR42103">
    <property type="entry name" value="ALPHA/BETA-HYDROLASES SUPERFAMILY PROTEIN"/>
    <property type="match status" value="1"/>
</dbReference>
<organism evidence="2 3">
    <name type="scientific">Pseudocercospora musae</name>
    <dbReference type="NCBI Taxonomy" id="113226"/>
    <lineage>
        <taxon>Eukaryota</taxon>
        <taxon>Fungi</taxon>
        <taxon>Dikarya</taxon>
        <taxon>Ascomycota</taxon>
        <taxon>Pezizomycotina</taxon>
        <taxon>Dothideomycetes</taxon>
        <taxon>Dothideomycetidae</taxon>
        <taxon>Mycosphaerellales</taxon>
        <taxon>Mycosphaerellaceae</taxon>
        <taxon>Pseudocercospora</taxon>
    </lineage>
</organism>
<dbReference type="Proteomes" id="UP000073492">
    <property type="component" value="Unassembled WGS sequence"/>
</dbReference>
<evidence type="ECO:0000313" key="2">
    <source>
        <dbReference type="EMBL" id="KXT08707.1"/>
    </source>
</evidence>
<keyword evidence="3" id="KW-1185">Reference proteome</keyword>
<proteinExistence type="predicted"/>
<dbReference type="SUPFAM" id="SSF53474">
    <property type="entry name" value="alpha/beta-Hydrolases"/>
    <property type="match status" value="1"/>
</dbReference>
<reference evidence="2 3" key="1">
    <citation type="submission" date="2015-07" db="EMBL/GenBank/DDBJ databases">
        <title>Comparative genomics of the Sigatoka disease complex on banana suggests a link between parallel evolutionary changes in Pseudocercospora fijiensis and Pseudocercospora eumusae and increased virulence on the banana host.</title>
        <authorList>
            <person name="Chang T.-C."/>
            <person name="Salvucci A."/>
            <person name="Crous P.W."/>
            <person name="Stergiopoulos I."/>
        </authorList>
    </citation>
    <scope>NUCLEOTIDE SEQUENCE [LARGE SCALE GENOMIC DNA]</scope>
    <source>
        <strain evidence="2 3">CBS 116634</strain>
    </source>
</reference>
<dbReference type="OrthoDB" id="10260961at2759"/>
<comment type="caution">
    <text evidence="2">The sequence shown here is derived from an EMBL/GenBank/DDBJ whole genome shotgun (WGS) entry which is preliminary data.</text>
</comment>
<name>A0A139I1W7_9PEZI</name>
<feature type="compositionally biased region" description="Basic and acidic residues" evidence="1">
    <location>
        <begin position="213"/>
        <end position="226"/>
    </location>
</feature>
<sequence length="373" mass="41244">MNEPTYSFTVPSIHDDTSLDCRIYHPNNLSSIIQPDEAQLRGAIVAHPYAPLGGCYDDDTVLSITECLLKQGYVVLTFNFRGAGDSAGKTSWTGKPEVDDYSTIAGLAVYYIQHHLNKESTPPPIELLLAGYSFGSLILARLPSISSIMRKFETAEKGTAASEIFLRARTLAKKTRQACQESRATGGREEDWSANTRSLRSSIVNLGGEETDSSERRRSRDSRRSSAEVISEVPHQIKSYIKRHSRHQQSLDDDADVQPADSSSIVVQYLLISPVLVPLTTSLLSPGIPFTSGTATDQEAAGMMSLRWPTLIAFGSADTFTSSKKLKTWCERLAEQSSGRLEWTEIPDAGHFWREEGVMRALQQSIISWLNKP</sequence>
<dbReference type="PANTHER" id="PTHR42103:SF2">
    <property type="entry name" value="AB HYDROLASE-1 DOMAIN-CONTAINING PROTEIN"/>
    <property type="match status" value="1"/>
</dbReference>
<dbReference type="AlphaFoldDB" id="A0A139I1W7"/>
<accession>A0A139I1W7</accession>
<dbReference type="EMBL" id="LFZO01000411">
    <property type="protein sequence ID" value="KXT08707.1"/>
    <property type="molecule type" value="Genomic_DNA"/>
</dbReference>
<feature type="region of interest" description="Disordered" evidence="1">
    <location>
        <begin position="203"/>
        <end position="230"/>
    </location>
</feature>
<dbReference type="STRING" id="113226.A0A139I1W7"/>
<evidence type="ECO:0008006" key="4">
    <source>
        <dbReference type="Google" id="ProtNLM"/>
    </source>
</evidence>
<gene>
    <name evidence="2" type="ORF">AC579_1571</name>
</gene>
<dbReference type="InterPro" id="IPR029058">
    <property type="entry name" value="AB_hydrolase_fold"/>
</dbReference>
<evidence type="ECO:0000313" key="3">
    <source>
        <dbReference type="Proteomes" id="UP000073492"/>
    </source>
</evidence>
<protein>
    <recommendedName>
        <fullName evidence="4">AB hydrolase-1 domain-containing protein</fullName>
    </recommendedName>
</protein>